<proteinExistence type="predicted"/>
<feature type="compositionally biased region" description="Polar residues" evidence="1">
    <location>
        <begin position="24"/>
        <end position="37"/>
    </location>
</feature>
<comment type="caution">
    <text evidence="2">The sequence shown here is derived from an EMBL/GenBank/DDBJ whole genome shotgun (WGS) entry which is preliminary data.</text>
</comment>
<evidence type="ECO:0000256" key="1">
    <source>
        <dbReference type="SAM" id="MobiDB-lite"/>
    </source>
</evidence>
<keyword evidence="3" id="KW-1185">Reference proteome</keyword>
<evidence type="ECO:0000313" key="3">
    <source>
        <dbReference type="Proteomes" id="UP001519460"/>
    </source>
</evidence>
<reference evidence="2 3" key="1">
    <citation type="journal article" date="2023" name="Sci. Data">
        <title>Genome assembly of the Korean intertidal mud-creeper Batillaria attramentaria.</title>
        <authorList>
            <person name="Patra A.K."/>
            <person name="Ho P.T."/>
            <person name="Jun S."/>
            <person name="Lee S.J."/>
            <person name="Kim Y."/>
            <person name="Won Y.J."/>
        </authorList>
    </citation>
    <scope>NUCLEOTIDE SEQUENCE [LARGE SCALE GENOMIC DNA]</scope>
    <source>
        <strain evidence="2">Wonlab-2016</strain>
    </source>
</reference>
<dbReference type="AlphaFoldDB" id="A0ABD0JH28"/>
<gene>
    <name evidence="2" type="ORF">BaRGS_00035099</name>
</gene>
<name>A0ABD0JH28_9CAEN</name>
<dbReference type="Proteomes" id="UP001519460">
    <property type="component" value="Unassembled WGS sequence"/>
</dbReference>
<dbReference type="EMBL" id="JACVVK020000461">
    <property type="protein sequence ID" value="KAK7473702.1"/>
    <property type="molecule type" value="Genomic_DNA"/>
</dbReference>
<feature type="non-terminal residue" evidence="2">
    <location>
        <position position="74"/>
    </location>
</feature>
<feature type="region of interest" description="Disordered" evidence="1">
    <location>
        <begin position="24"/>
        <end position="74"/>
    </location>
</feature>
<sequence length="74" mass="7997">NFSRDFILVTSRYLRNFVARLSSCSEAQTRPSGSDSGRGQHLAVRDSRARLGFPTIMPGRSQTDDGKPSGPGGL</sequence>
<organism evidence="2 3">
    <name type="scientific">Batillaria attramentaria</name>
    <dbReference type="NCBI Taxonomy" id="370345"/>
    <lineage>
        <taxon>Eukaryota</taxon>
        <taxon>Metazoa</taxon>
        <taxon>Spiralia</taxon>
        <taxon>Lophotrochozoa</taxon>
        <taxon>Mollusca</taxon>
        <taxon>Gastropoda</taxon>
        <taxon>Caenogastropoda</taxon>
        <taxon>Sorbeoconcha</taxon>
        <taxon>Cerithioidea</taxon>
        <taxon>Batillariidae</taxon>
        <taxon>Batillaria</taxon>
    </lineage>
</organism>
<protein>
    <submittedName>
        <fullName evidence="2">Uncharacterized protein</fullName>
    </submittedName>
</protein>
<feature type="non-terminal residue" evidence="2">
    <location>
        <position position="1"/>
    </location>
</feature>
<accession>A0ABD0JH28</accession>
<evidence type="ECO:0000313" key="2">
    <source>
        <dbReference type="EMBL" id="KAK7473702.1"/>
    </source>
</evidence>